<dbReference type="Pfam" id="PF12697">
    <property type="entry name" value="Abhydrolase_6"/>
    <property type="match status" value="1"/>
</dbReference>
<comment type="caution">
    <text evidence="3">The sequence shown here is derived from an EMBL/GenBank/DDBJ whole genome shotgun (WGS) entry which is preliminary data.</text>
</comment>
<sequence>MQTIQKTPFVWFQGNAPFDPEKPTLLFIHGAGLDGRFWQRQMEGLTSSVNCLAITLPGRKTSQLPACTTVAEQASHITAFLDEIKIEKPFICGISMGGAIVLTLLTDNSTRFSGGIIINSGARLRVNPMIFEMVEKDCNHFKNLQTQLSISPSTPADTVKPILDAASIDRPETILKDFRACDDFDIMDRLHQITAPVLILTASDDQLSPVKYGQYLKDHISGSTLICIDRAGHLSPVEAPQPVNRAIADFLSSCSKQNRTDPTPE</sequence>
<evidence type="ECO:0000256" key="1">
    <source>
        <dbReference type="ARBA" id="ARBA00022801"/>
    </source>
</evidence>
<evidence type="ECO:0000259" key="2">
    <source>
        <dbReference type="Pfam" id="PF12697"/>
    </source>
</evidence>
<dbReference type="PANTHER" id="PTHR43798:SF31">
    <property type="entry name" value="AB HYDROLASE SUPERFAMILY PROTEIN YCLE"/>
    <property type="match status" value="1"/>
</dbReference>
<evidence type="ECO:0000313" key="4">
    <source>
        <dbReference type="Proteomes" id="UP001209681"/>
    </source>
</evidence>
<organism evidence="3 4">
    <name type="scientific">Desulfobotulus pelophilus</name>
    <dbReference type="NCBI Taxonomy" id="2823377"/>
    <lineage>
        <taxon>Bacteria</taxon>
        <taxon>Pseudomonadati</taxon>
        <taxon>Thermodesulfobacteriota</taxon>
        <taxon>Desulfobacteria</taxon>
        <taxon>Desulfobacterales</taxon>
        <taxon>Desulfobacteraceae</taxon>
        <taxon>Desulfobotulus</taxon>
    </lineage>
</organism>
<evidence type="ECO:0000313" key="3">
    <source>
        <dbReference type="EMBL" id="MCW7754370.1"/>
    </source>
</evidence>
<dbReference type="Gene3D" id="3.40.50.1820">
    <property type="entry name" value="alpha/beta hydrolase"/>
    <property type="match status" value="1"/>
</dbReference>
<dbReference type="GO" id="GO:0016787">
    <property type="term" value="F:hydrolase activity"/>
    <property type="evidence" value="ECO:0007669"/>
    <property type="project" value="UniProtKB-KW"/>
</dbReference>
<dbReference type="RefSeq" id="WP_265425290.1">
    <property type="nucleotide sequence ID" value="NZ_JAPFPW010000011.1"/>
</dbReference>
<name>A0ABT3NA79_9BACT</name>
<dbReference type="EMBL" id="JAPFPW010000011">
    <property type="protein sequence ID" value="MCW7754370.1"/>
    <property type="molecule type" value="Genomic_DNA"/>
</dbReference>
<accession>A0ABT3NA79</accession>
<dbReference type="Proteomes" id="UP001209681">
    <property type="component" value="Unassembled WGS sequence"/>
</dbReference>
<dbReference type="InterPro" id="IPR029058">
    <property type="entry name" value="AB_hydrolase_fold"/>
</dbReference>
<dbReference type="InterPro" id="IPR050266">
    <property type="entry name" value="AB_hydrolase_sf"/>
</dbReference>
<gene>
    <name evidence="3" type="ORF">OOT00_10270</name>
</gene>
<feature type="domain" description="AB hydrolase-1" evidence="2">
    <location>
        <begin position="25"/>
        <end position="246"/>
    </location>
</feature>
<dbReference type="PANTHER" id="PTHR43798">
    <property type="entry name" value="MONOACYLGLYCEROL LIPASE"/>
    <property type="match status" value="1"/>
</dbReference>
<dbReference type="SUPFAM" id="SSF53474">
    <property type="entry name" value="alpha/beta-Hydrolases"/>
    <property type="match status" value="1"/>
</dbReference>
<keyword evidence="1 3" id="KW-0378">Hydrolase</keyword>
<dbReference type="InterPro" id="IPR000073">
    <property type="entry name" value="AB_hydrolase_1"/>
</dbReference>
<protein>
    <submittedName>
        <fullName evidence="3">Alpha/beta hydrolase</fullName>
    </submittedName>
</protein>
<reference evidence="3 4" key="1">
    <citation type="submission" date="2022-11" db="EMBL/GenBank/DDBJ databases">
        <title>Desulfobotulus tamanensis H1 sp. nov. - anaerobic, alkaliphilic, sulphate reducing bacterium isolated from terrestrial mud volcano.</title>
        <authorList>
            <person name="Frolova A."/>
            <person name="Merkel A.Y."/>
            <person name="Slobodkin A.I."/>
        </authorList>
    </citation>
    <scope>NUCLEOTIDE SEQUENCE [LARGE SCALE GENOMIC DNA]</scope>
    <source>
        <strain evidence="3 4">H1</strain>
    </source>
</reference>
<proteinExistence type="predicted"/>
<keyword evidence="4" id="KW-1185">Reference proteome</keyword>